<dbReference type="AlphaFoldDB" id="A0A6A5V9A5"/>
<gene>
    <name evidence="1" type="ORF">BU23DRAFT_568536</name>
</gene>
<dbReference type="Proteomes" id="UP000800036">
    <property type="component" value="Unassembled WGS sequence"/>
</dbReference>
<accession>A0A6A5V9A5</accession>
<sequence length="199" mass="22600">MCGQAAEHRARAVKITALIWTCKAIASEALKIFCGIANIALDVNDCPGCLRYISSIGRLQVRRITLCGKISATGSPPFESGFIVSSKAETFDSAPLLAFFPNVANITIQICSHFADCRAWNLWQEAANDIKVQQVEIMKYTNCRGLNTVIIRRWQRMRWAQEFWVQDSTRCVLHRTSRTLPKLLEDSEDSTDEEHWYLE</sequence>
<reference evidence="1" key="1">
    <citation type="journal article" date="2020" name="Stud. Mycol.">
        <title>101 Dothideomycetes genomes: a test case for predicting lifestyles and emergence of pathogens.</title>
        <authorList>
            <person name="Haridas S."/>
            <person name="Albert R."/>
            <person name="Binder M."/>
            <person name="Bloem J."/>
            <person name="Labutti K."/>
            <person name="Salamov A."/>
            <person name="Andreopoulos B."/>
            <person name="Baker S."/>
            <person name="Barry K."/>
            <person name="Bills G."/>
            <person name="Bluhm B."/>
            <person name="Cannon C."/>
            <person name="Castanera R."/>
            <person name="Culley D."/>
            <person name="Daum C."/>
            <person name="Ezra D."/>
            <person name="Gonzalez J."/>
            <person name="Henrissat B."/>
            <person name="Kuo A."/>
            <person name="Liang C."/>
            <person name="Lipzen A."/>
            <person name="Lutzoni F."/>
            <person name="Magnuson J."/>
            <person name="Mondo S."/>
            <person name="Nolan M."/>
            <person name="Ohm R."/>
            <person name="Pangilinan J."/>
            <person name="Park H.-J."/>
            <person name="Ramirez L."/>
            <person name="Alfaro M."/>
            <person name="Sun H."/>
            <person name="Tritt A."/>
            <person name="Yoshinaga Y."/>
            <person name="Zwiers L.-H."/>
            <person name="Turgeon B."/>
            <person name="Goodwin S."/>
            <person name="Spatafora J."/>
            <person name="Crous P."/>
            <person name="Grigoriev I."/>
        </authorList>
    </citation>
    <scope>NUCLEOTIDE SEQUENCE</scope>
    <source>
        <strain evidence="1">CBS 107.79</strain>
    </source>
</reference>
<name>A0A6A5V9A5_9PLEO</name>
<dbReference type="OrthoDB" id="4692672at2759"/>
<evidence type="ECO:0000313" key="1">
    <source>
        <dbReference type="EMBL" id="KAF1973240.1"/>
    </source>
</evidence>
<keyword evidence="2" id="KW-1185">Reference proteome</keyword>
<dbReference type="EMBL" id="ML976682">
    <property type="protein sequence ID" value="KAF1973240.1"/>
    <property type="molecule type" value="Genomic_DNA"/>
</dbReference>
<protein>
    <submittedName>
        <fullName evidence="1">Uncharacterized protein</fullName>
    </submittedName>
</protein>
<proteinExistence type="predicted"/>
<organism evidence="1 2">
    <name type="scientific">Bimuria novae-zelandiae CBS 107.79</name>
    <dbReference type="NCBI Taxonomy" id="1447943"/>
    <lineage>
        <taxon>Eukaryota</taxon>
        <taxon>Fungi</taxon>
        <taxon>Dikarya</taxon>
        <taxon>Ascomycota</taxon>
        <taxon>Pezizomycotina</taxon>
        <taxon>Dothideomycetes</taxon>
        <taxon>Pleosporomycetidae</taxon>
        <taxon>Pleosporales</taxon>
        <taxon>Massarineae</taxon>
        <taxon>Didymosphaeriaceae</taxon>
        <taxon>Bimuria</taxon>
    </lineage>
</organism>
<evidence type="ECO:0000313" key="2">
    <source>
        <dbReference type="Proteomes" id="UP000800036"/>
    </source>
</evidence>